<evidence type="ECO:0000313" key="10">
    <source>
        <dbReference type="EMBL" id="PHL21369.1"/>
    </source>
</evidence>
<dbReference type="EMBL" id="NGLB01000001">
    <property type="protein sequence ID" value="OTN99955.1"/>
    <property type="molecule type" value="Genomic_DNA"/>
</dbReference>
<dbReference type="EMBL" id="LEQJ01000005">
    <property type="protein sequence ID" value="RBS33401.1"/>
    <property type="molecule type" value="Genomic_DNA"/>
</dbReference>
<reference evidence="5 16" key="2">
    <citation type="submission" date="2016-01" db="EMBL/GenBank/DDBJ databases">
        <title>Molecular Mechanisms for transfer of large genomic segments between Enterococcus faecium strains.</title>
        <authorList>
            <person name="Garcia-Solache M.A."/>
            <person name="Lebreton F."/>
            <person name="Mclaughlin R.E."/>
            <person name="Whiteaker J.D."/>
            <person name="Gilmore M.S."/>
            <person name="Rice L.B."/>
        </authorList>
    </citation>
    <scope>NUCLEOTIDE SEQUENCE [LARGE SCALE GENOMIC DNA]</scope>
    <source>
        <strain evidence="5 16">D344RRF x C68</strain>
    </source>
</reference>
<evidence type="ECO:0000313" key="18">
    <source>
        <dbReference type="Proteomes" id="UP000191171"/>
    </source>
</evidence>
<reference evidence="3 27" key="10">
    <citation type="submission" date="2018-07" db="EMBL/GenBank/DDBJ databases">
        <title>High quality draft genome sequencing of Enterococcus faecium exhibiting probiotic potential isolated from mucus of freshwater fish.</title>
        <authorList>
            <person name="El-Jeni R."/>
            <person name="Ghedira K."/>
            <person name="Abdelhak S."/>
            <person name="El-Bour M."/>
            <person name="Bouhaouala-Zahar B."/>
        </authorList>
    </citation>
    <scope>NUCLEOTIDE SEQUENCE [LARGE SCALE GENOMIC DNA]</scope>
    <source>
        <strain evidence="3 27">R.A73</strain>
    </source>
</reference>
<proteinExistence type="predicted"/>
<dbReference type="AlphaFoldDB" id="A0A132Z4Y4"/>
<dbReference type="Proteomes" id="UP000194885">
    <property type="component" value="Unassembled WGS sequence"/>
</dbReference>
<evidence type="ECO:0000313" key="23">
    <source>
        <dbReference type="Proteomes" id="UP000253144"/>
    </source>
</evidence>
<name>A0A132Z4Y4_ENTFC</name>
<dbReference type="GeneID" id="66497642"/>
<dbReference type="OMA" id="RRANRMY"/>
<reference evidence="7 18" key="4">
    <citation type="submission" date="2017-02" db="EMBL/GenBank/DDBJ databases">
        <title>Clonality and virulence of isolates of VRE in Hematopoietic Stem Cell Transplanted (HSCT) patients.</title>
        <authorList>
            <person name="Marchi A.P."/>
            <person name="Martins R.C."/>
            <person name="Marie S.K."/>
            <person name="Levin A.S."/>
            <person name="Costa S.F."/>
        </authorList>
    </citation>
    <scope>NUCLEOTIDE SEQUENCE [LARGE SCALE GENOMIC DNA]</scope>
    <source>
        <strain evidence="7 18">LIM1759</strain>
    </source>
</reference>
<dbReference type="EMBL" id="FKLM01000061">
    <property type="protein sequence ID" value="SAM52075.1"/>
    <property type="molecule type" value="Genomic_DNA"/>
</dbReference>
<dbReference type="Proteomes" id="UP001141166">
    <property type="component" value="Unassembled WGS sequence"/>
</dbReference>
<evidence type="ECO:0000313" key="8">
    <source>
        <dbReference type="EMBL" id="OTN95038.1"/>
    </source>
</evidence>
<dbReference type="Proteomes" id="UP000070452">
    <property type="component" value="Unassembled WGS sequence"/>
</dbReference>
<dbReference type="STRING" id="1352.AL014_05715"/>
<reference evidence="15 17" key="3">
    <citation type="submission" date="2016-04" db="EMBL/GenBank/DDBJ databases">
        <authorList>
            <person name="Millard A."/>
        </authorList>
    </citation>
    <scope>NUCLEOTIDE SEQUENCE [LARGE SCALE GENOMIC DNA]</scope>
    <source>
        <strain evidence="15">Isolate 22</strain>
    </source>
</reference>
<evidence type="ECO:0000313" key="14">
    <source>
        <dbReference type="EMBL" id="RXU90210.1"/>
    </source>
</evidence>
<reference evidence="10 21" key="7">
    <citation type="submission" date="2017-10" db="EMBL/GenBank/DDBJ databases">
        <title>Draft genomes of the Enterococcus faecium isolated from human feces before and after Helicobacter pylori eradication therapy.</title>
        <authorList>
            <person name="Prianichniikov N.A."/>
            <person name="Glushchenko O.E."/>
            <person name="Malakhova M.V."/>
        </authorList>
    </citation>
    <scope>NUCLEOTIDE SEQUENCE [LARGE SCALE GENOMIC DNA]</scope>
    <source>
        <strain evidence="10 21">Hp_5-7</strain>
    </source>
</reference>
<dbReference type="EMBL" id="MVGJ01000063">
    <property type="protein sequence ID" value="OOL82118.1"/>
    <property type="molecule type" value="Genomic_DNA"/>
</dbReference>
<evidence type="ECO:0000313" key="19">
    <source>
        <dbReference type="Proteomes" id="UP000194737"/>
    </source>
</evidence>
<dbReference type="EMBL" id="WEFP01000001">
    <property type="protein sequence ID" value="KAB7576375.1"/>
    <property type="molecule type" value="Genomic_DNA"/>
</dbReference>
<protein>
    <submittedName>
        <fullName evidence="3">Uncharacterized protein</fullName>
    </submittedName>
</protein>
<evidence type="ECO:0000313" key="9">
    <source>
        <dbReference type="EMBL" id="OTN99955.1"/>
    </source>
</evidence>
<organism evidence="3 27">
    <name type="scientific">Enterococcus faecium</name>
    <name type="common">Streptococcus faecium</name>
    <dbReference type="NCBI Taxonomy" id="1352"/>
    <lineage>
        <taxon>Bacteria</taxon>
        <taxon>Bacillati</taxon>
        <taxon>Bacillota</taxon>
        <taxon>Bacilli</taxon>
        <taxon>Lactobacillales</taxon>
        <taxon>Enterococcaceae</taxon>
        <taxon>Enterococcus</taxon>
    </lineage>
</organism>
<feature type="transmembrane region" description="Helical" evidence="1">
    <location>
        <begin position="7"/>
        <end position="23"/>
    </location>
</feature>
<gene>
    <name evidence="9" type="ORF">A5804_001447</name>
    <name evidence="8" type="ORF">A5810_001284</name>
    <name evidence="5" type="ORF">AWT83_12970</name>
    <name evidence="7" type="ORF">B1P95_10920</name>
    <name evidence="10" type="ORF">CQR37_08960</name>
    <name evidence="14" type="ORF">CYQ77_03720</name>
    <name evidence="2" type="ORF">D9Z05_07485</name>
    <name evidence="11" type="ORF">DKP91_06105</name>
    <name evidence="15" type="ORF">DTPHA_602496</name>
    <name evidence="3" type="ORF">DTX73_02125</name>
    <name evidence="12" type="ORF">EB12_01001</name>
    <name evidence="13" type="ORF">EGW36_05470</name>
    <name evidence="4" type="ORF">GBM73_03135</name>
    <name evidence="6" type="ORF">M3X98_05320</name>
</gene>
<dbReference type="RefSeq" id="WP_002297436.1">
    <property type="nucleotide sequence ID" value="NZ_AP019394.1"/>
</dbReference>
<dbReference type="EMBL" id="RKNM01000005">
    <property type="protein sequence ID" value="ROX56998.1"/>
    <property type="molecule type" value="Genomic_DNA"/>
</dbReference>
<dbReference type="Proteomes" id="UP000275747">
    <property type="component" value="Chromosome"/>
</dbReference>
<dbReference type="Proteomes" id="UP000253144">
    <property type="component" value="Unassembled WGS sequence"/>
</dbReference>
<dbReference type="EMBL" id="PCGC01000018">
    <property type="protein sequence ID" value="PHL21369.1"/>
    <property type="molecule type" value="Genomic_DNA"/>
</dbReference>
<evidence type="ECO:0000313" key="24">
    <source>
        <dbReference type="Proteomes" id="UP000275747"/>
    </source>
</evidence>
<evidence type="ECO:0000313" key="12">
    <source>
        <dbReference type="EMBL" id="RBS33401.1"/>
    </source>
</evidence>
<evidence type="ECO:0000313" key="7">
    <source>
        <dbReference type="EMBL" id="OOL82118.1"/>
    </source>
</evidence>
<dbReference type="EMBL" id="PJVH01000008">
    <property type="protein sequence ID" value="RXU90210.1"/>
    <property type="molecule type" value="Genomic_DNA"/>
</dbReference>
<reference evidence="11 22" key="9">
    <citation type="submission" date="2018-05" db="EMBL/GenBank/DDBJ databases">
        <title>Vancomycin-resistant Enterococcus faecium strain from Chelyabinsk, Russia.</title>
        <authorList>
            <person name="Gostev V."/>
            <person name="Goncharov A."/>
            <person name="Kolodzhieva V."/>
            <person name="Suvorov A."/>
            <person name="Sidorenko S."/>
            <person name="Zueva L."/>
        </authorList>
    </citation>
    <scope>NUCLEOTIDE SEQUENCE [LARGE SCALE GENOMIC DNA]</scope>
    <source>
        <strain evidence="11 22">20</strain>
    </source>
</reference>
<evidence type="ECO:0000313" key="16">
    <source>
        <dbReference type="Proteomes" id="UP000070452"/>
    </source>
</evidence>
<dbReference type="Proteomes" id="UP000224303">
    <property type="component" value="Unassembled WGS sequence"/>
</dbReference>
<evidence type="ECO:0000313" key="17">
    <source>
        <dbReference type="Proteomes" id="UP000183509"/>
    </source>
</evidence>
<reference evidence="13 25" key="12">
    <citation type="submission" date="2018-10" db="EMBL/GenBank/DDBJ databases">
        <title>Genotypes and phenotypes of Enterococci isolated from broiler chickens.</title>
        <authorList>
            <person name="Muhammad A.R."/>
            <person name="Diarra M.S."/>
        </authorList>
    </citation>
    <scope>NUCLEOTIDE SEQUENCE [LARGE SCALE GENOMIC DNA]</scope>
    <source>
        <strain evidence="13 25">P5 C A 35</strain>
    </source>
</reference>
<evidence type="ECO:0000256" key="1">
    <source>
        <dbReference type="SAM" id="Phobius"/>
    </source>
</evidence>
<evidence type="ECO:0000313" key="25">
    <source>
        <dbReference type="Proteomes" id="UP000281752"/>
    </source>
</evidence>
<reference evidence="6" key="14">
    <citation type="submission" date="2022-05" db="EMBL/GenBank/DDBJ databases">
        <title>Draft genome sequences of Clostridium perfringens strains isolated from Peru.</title>
        <authorList>
            <person name="Hurtado R."/>
            <person name="Lima L."/>
            <person name="Sousa T."/>
            <person name="Jaiswal A.K."/>
            <person name="Tiwari S."/>
            <person name="Maturrano L."/>
            <person name="Brenig B."/>
            <person name="Azevedo V."/>
        </authorList>
    </citation>
    <scope>NUCLEOTIDE SEQUENCE</scope>
    <source>
        <strain evidence="6">CP4</strain>
    </source>
</reference>
<sequence length="72" mass="8874">MKSMRRLGLVLTVLFLGIIIGNFGIRPALLVFVPLFTLWFMLWDEKKYRQSERRRIHEDHFYHEPYYRSRQS</sequence>
<dbReference type="Proteomes" id="UP000183509">
    <property type="component" value="Unassembled WGS sequence"/>
</dbReference>
<dbReference type="Proteomes" id="UP000281752">
    <property type="component" value="Unassembled WGS sequence"/>
</dbReference>
<evidence type="ECO:0000313" key="6">
    <source>
        <dbReference type="EMBL" id="MDC4247477.1"/>
    </source>
</evidence>
<dbReference type="EMBL" id="LRHK01000005">
    <property type="protein sequence ID" value="KWX16438.1"/>
    <property type="molecule type" value="Genomic_DNA"/>
</dbReference>
<reference evidence="9 19" key="5">
    <citation type="submission" date="2017-05" db="EMBL/GenBank/DDBJ databases">
        <title>The Genome Sequence of Enterococcus faecium 6F2_DIV0138.</title>
        <authorList>
            <consortium name="The Broad Institute Genomics Platform"/>
            <consortium name="The Broad Institute Genomic Center for Infectious Diseases"/>
            <person name="Earl A."/>
            <person name="Manson A."/>
            <person name="Schwartman J."/>
            <person name="Gilmore M."/>
            <person name="Abouelleil A."/>
            <person name="Cao P."/>
            <person name="Chapman S."/>
            <person name="Cusick C."/>
            <person name="Shea T."/>
            <person name="Young S."/>
            <person name="Neafsey D."/>
            <person name="Nusbaum C."/>
            <person name="Birren B."/>
        </authorList>
    </citation>
    <scope>NUCLEOTIDE SEQUENCE [LARGE SCALE GENOMIC DNA]</scope>
    <source>
        <strain evidence="9 19">6F2_DIV0138</strain>
    </source>
</reference>
<dbReference type="EMBL" id="QOVC01000001">
    <property type="protein sequence ID" value="KAA0693052.1"/>
    <property type="molecule type" value="Genomic_DNA"/>
</dbReference>
<evidence type="ECO:0000313" key="21">
    <source>
        <dbReference type="Proteomes" id="UP000224303"/>
    </source>
</evidence>
<evidence type="ECO:0000313" key="26">
    <source>
        <dbReference type="Proteomes" id="UP000289562"/>
    </source>
</evidence>
<evidence type="ECO:0000313" key="5">
    <source>
        <dbReference type="EMBL" id="KWX16438.1"/>
    </source>
</evidence>
<keyword evidence="1" id="KW-0472">Membrane</keyword>
<dbReference type="Proteomes" id="UP000249070">
    <property type="component" value="Unassembled WGS sequence"/>
</dbReference>
<reference evidence="4 28" key="13">
    <citation type="submission" date="2019-10" db="EMBL/GenBank/DDBJ databases">
        <title>Evolutionary dynamics of vancomycin-resistant Enterococcus faecium during gastrointestinal tract colonization and bloodstream infection in immunocompromised pediatric patients.</title>
        <authorList>
            <person name="Chilambi G.S."/>
            <person name="Nordstrom H.R."/>
            <person name="Evans D.R."/>
            <person name="Ferrolino J."/>
            <person name="Hayden R.T."/>
            <person name="Maron G.M."/>
            <person name="Vo A.N."/>
            <person name="Gilmore M.S."/>
            <person name="Wolf J."/>
            <person name="Rosch J.W."/>
            <person name="Van Tyne D."/>
        </authorList>
    </citation>
    <scope>NUCLEOTIDE SEQUENCE [LARGE SCALE GENOMIC DNA]</scope>
    <source>
        <strain evidence="4 28">VRECG27</strain>
    </source>
</reference>
<reference evidence="14 26" key="8">
    <citation type="submission" date="2017-12" db="EMBL/GenBank/DDBJ databases">
        <title>A pool of 800 enterococci isolated from chicken carcass rinse samples from New Zealand.</title>
        <authorList>
            <person name="Zhang J."/>
            <person name="Rogers L."/>
            <person name="Midwinter A."/>
            <person name="French N."/>
        </authorList>
    </citation>
    <scope>NUCLEOTIDE SEQUENCE [LARGE SCALE GENOMIC DNA]</scope>
    <source>
        <strain evidence="14 26">EN697</strain>
    </source>
</reference>
<dbReference type="EMBL" id="CP033041">
    <property type="protein sequence ID" value="AYM73109.1"/>
    <property type="molecule type" value="Genomic_DNA"/>
</dbReference>
<evidence type="ECO:0000313" key="28">
    <source>
        <dbReference type="Proteomes" id="UP000469871"/>
    </source>
</evidence>
<evidence type="ECO:0000313" key="13">
    <source>
        <dbReference type="EMBL" id="ROX56998.1"/>
    </source>
</evidence>
<keyword evidence="1" id="KW-0812">Transmembrane</keyword>
<evidence type="ECO:0000313" key="20">
    <source>
        <dbReference type="Proteomes" id="UP000194885"/>
    </source>
</evidence>
<evidence type="ECO:0000313" key="15">
    <source>
        <dbReference type="EMBL" id="SAM52075.1"/>
    </source>
</evidence>
<dbReference type="EMBL" id="NGKW01000002">
    <property type="protein sequence ID" value="OTN95038.1"/>
    <property type="molecule type" value="Genomic_DNA"/>
</dbReference>
<reference evidence="2 24" key="11">
    <citation type="submission" date="2018-10" db="EMBL/GenBank/DDBJ databases">
        <title>Escaping from acidified nitrite in gastric host defense: Transcriptomic basis for resistance to free nitrous acid in Enterococcus faecalis.</title>
        <authorList>
            <person name="Yu Z."/>
            <person name="Shi D."/>
            <person name="Liu W."/>
            <person name="Meng F."/>
        </authorList>
    </citation>
    <scope>NUCLEOTIDE SEQUENCE [LARGE SCALE GENOMIC DNA]</scope>
    <source>
        <strain evidence="2 24">JE1</strain>
    </source>
</reference>
<dbReference type="Proteomes" id="UP000469871">
    <property type="component" value="Unassembled WGS sequence"/>
</dbReference>
<dbReference type="EMBL" id="QHGU01000021">
    <property type="protein sequence ID" value="PZM56082.1"/>
    <property type="molecule type" value="Genomic_DNA"/>
</dbReference>
<keyword evidence="1" id="KW-1133">Transmembrane helix</keyword>
<evidence type="ECO:0000313" key="22">
    <source>
        <dbReference type="Proteomes" id="UP000249070"/>
    </source>
</evidence>
<dbReference type="PATRIC" id="fig|1352.1358.peg.1859"/>
<dbReference type="Proteomes" id="UP000448762">
    <property type="component" value="Unassembled WGS sequence"/>
</dbReference>
<dbReference type="Proteomes" id="UP000194737">
    <property type="component" value="Unassembled WGS sequence"/>
</dbReference>
<accession>A0A132Z4Y4</accession>
<evidence type="ECO:0000313" key="2">
    <source>
        <dbReference type="EMBL" id="AYM73109.1"/>
    </source>
</evidence>
<evidence type="ECO:0000313" key="3">
    <source>
        <dbReference type="EMBL" id="KAA0693052.1"/>
    </source>
</evidence>
<dbReference type="EMBL" id="JAMWMK010000006">
    <property type="protein sequence ID" value="MDC4247477.1"/>
    <property type="molecule type" value="Genomic_DNA"/>
</dbReference>
<evidence type="ECO:0000313" key="11">
    <source>
        <dbReference type="EMBL" id="PZM56082.1"/>
    </source>
</evidence>
<evidence type="ECO:0000313" key="4">
    <source>
        <dbReference type="EMBL" id="KAB7576375.1"/>
    </source>
</evidence>
<reference evidence="8 20" key="6">
    <citation type="submission" date="2017-05" db="EMBL/GenBank/DDBJ databases">
        <title>The Genome Sequence of Enterococcus faecium 7H8_DIV0219.</title>
        <authorList>
            <consortium name="The Broad Institute Genomics Platform"/>
            <consortium name="The Broad Institute Genomic Center for Infectious Diseases"/>
            <person name="Earl A."/>
            <person name="Manson A."/>
            <person name="Schwartman J."/>
            <person name="Gilmore M."/>
            <person name="Abouelleil A."/>
            <person name="Cao P."/>
            <person name="Chapman S."/>
            <person name="Cusick C."/>
            <person name="Shea T."/>
            <person name="Young S."/>
            <person name="Neafsey D."/>
            <person name="Nusbaum C."/>
            <person name="Birren B."/>
        </authorList>
    </citation>
    <scope>NUCLEOTIDE SEQUENCE [LARGE SCALE GENOMIC DNA]</scope>
    <source>
        <strain evidence="8 20">7H8_DIV0219</strain>
    </source>
</reference>
<evidence type="ECO:0000313" key="27">
    <source>
        <dbReference type="Proteomes" id="UP000448762"/>
    </source>
</evidence>
<dbReference type="Proteomes" id="UP000289562">
    <property type="component" value="Unassembled WGS sequence"/>
</dbReference>
<reference evidence="12 23" key="1">
    <citation type="submission" date="2015-06" db="EMBL/GenBank/DDBJ databases">
        <title>The Genome Sequence of Enterococcus faecium 131EA1.</title>
        <authorList>
            <consortium name="The Broad Institute Genomics Platform"/>
            <consortium name="The Broad Institute Genome Sequencing Center for Infectious Disease"/>
            <person name="Earl A.M."/>
            <person name="Van Tyne D."/>
            <person name="Lebreton F."/>
            <person name="Saavedra J.T."/>
            <person name="Gilmore M.S."/>
            <person name="Manson Mcguire A."/>
            <person name="Clock S."/>
            <person name="Crupain M."/>
            <person name="Rangan U."/>
            <person name="Young S."/>
            <person name="Abouelleil A."/>
            <person name="Cao P."/>
            <person name="Chapman S.B."/>
            <person name="Griggs A."/>
            <person name="Priest M."/>
            <person name="Shea T."/>
            <person name="Wortman J."/>
            <person name="Nusbaum C."/>
            <person name="Birren B."/>
        </authorList>
    </citation>
    <scope>NUCLEOTIDE SEQUENCE [LARGE SCALE GENOMIC DNA]</scope>
    <source>
        <strain evidence="12 23">131EA1</strain>
    </source>
</reference>
<dbReference type="Proteomes" id="UP000191171">
    <property type="component" value="Unassembled WGS sequence"/>
</dbReference>